<reference evidence="2" key="1">
    <citation type="submission" date="2023-07" db="EMBL/GenBank/DDBJ databases">
        <authorList>
            <consortium name="AG Swart"/>
            <person name="Singh M."/>
            <person name="Singh A."/>
            <person name="Seah K."/>
            <person name="Emmerich C."/>
        </authorList>
    </citation>
    <scope>NUCLEOTIDE SEQUENCE</scope>
    <source>
        <strain evidence="2">DP1</strain>
    </source>
</reference>
<protein>
    <submittedName>
        <fullName evidence="2">Uncharacterized protein</fullName>
    </submittedName>
</protein>
<feature type="transmembrane region" description="Helical" evidence="1">
    <location>
        <begin position="110"/>
        <end position="134"/>
    </location>
</feature>
<keyword evidence="3" id="KW-1185">Reference proteome</keyword>
<keyword evidence="1" id="KW-1133">Transmembrane helix</keyword>
<feature type="transmembrane region" description="Helical" evidence="1">
    <location>
        <begin position="203"/>
        <end position="219"/>
    </location>
</feature>
<feature type="transmembrane region" description="Helical" evidence="1">
    <location>
        <begin position="65"/>
        <end position="89"/>
    </location>
</feature>
<keyword evidence="1" id="KW-0812">Transmembrane</keyword>
<proteinExistence type="predicted"/>
<evidence type="ECO:0000313" key="3">
    <source>
        <dbReference type="Proteomes" id="UP001295684"/>
    </source>
</evidence>
<keyword evidence="1" id="KW-0472">Membrane</keyword>
<dbReference type="Proteomes" id="UP001295684">
    <property type="component" value="Unassembled WGS sequence"/>
</dbReference>
<gene>
    <name evidence="2" type="ORF">ECRASSUSDP1_LOCUS5308</name>
</gene>
<evidence type="ECO:0000256" key="1">
    <source>
        <dbReference type="SAM" id="Phobius"/>
    </source>
</evidence>
<feature type="transmembrane region" description="Helical" evidence="1">
    <location>
        <begin position="287"/>
        <end position="312"/>
    </location>
</feature>
<name>A0AAD1UF40_EUPCR</name>
<evidence type="ECO:0000313" key="2">
    <source>
        <dbReference type="EMBL" id="CAI2363968.1"/>
    </source>
</evidence>
<dbReference type="EMBL" id="CAMPGE010005123">
    <property type="protein sequence ID" value="CAI2363968.1"/>
    <property type="molecule type" value="Genomic_DNA"/>
</dbReference>
<sequence>MLFLLCETFIPLRVVTYLRTITVSLIDINIDWSFFIVFRKIIEWFDFAQPRDDFDTIEISSGSSLINLSTLVCMFILYIIIHFMLWGIRKCVGKSKKFCARFINKAYSSFTFRMYVILIFEAIIEICLCSFSELERYKVNTTGPERNSFYFAVFFSLICPVVIFTVLAVWLFIKPEKSNMKRFLQRELYEGIKPNRCARLQPILFLVRRAVLCFMIAFGRSLDRLMFMGLYSLTNFIHCGLICCIRPFKNVSENITEVGNEMFMAIFCLFLQFHRSKSDWSTTKTTIFYWTLVLNNILYVSFSIAVFIYTLCIYKKKSKKGLEDAVKKISPKKTMEMQQNIPRYLRKLKQNVDPCNFKRRNIDVPAESSNSCVSNPSNANLNRNSVMF</sequence>
<feature type="transmembrane region" description="Helical" evidence="1">
    <location>
        <begin position="149"/>
        <end position="173"/>
    </location>
</feature>
<comment type="caution">
    <text evidence="2">The sequence shown here is derived from an EMBL/GenBank/DDBJ whole genome shotgun (WGS) entry which is preliminary data.</text>
</comment>
<organism evidence="2 3">
    <name type="scientific">Euplotes crassus</name>
    <dbReference type="NCBI Taxonomy" id="5936"/>
    <lineage>
        <taxon>Eukaryota</taxon>
        <taxon>Sar</taxon>
        <taxon>Alveolata</taxon>
        <taxon>Ciliophora</taxon>
        <taxon>Intramacronucleata</taxon>
        <taxon>Spirotrichea</taxon>
        <taxon>Hypotrichia</taxon>
        <taxon>Euplotida</taxon>
        <taxon>Euplotidae</taxon>
        <taxon>Moneuplotes</taxon>
    </lineage>
</organism>
<accession>A0AAD1UF40</accession>
<dbReference type="AlphaFoldDB" id="A0AAD1UF40"/>